<dbReference type="InterPro" id="IPR013273">
    <property type="entry name" value="ADAMTS/ADAMTS-like"/>
</dbReference>
<dbReference type="AlphaFoldDB" id="A0A2A2K1U5"/>
<feature type="disulfide bond" evidence="6">
    <location>
        <begin position="58"/>
        <end position="88"/>
    </location>
</feature>
<dbReference type="GO" id="GO:0009653">
    <property type="term" value="P:anatomical structure morphogenesis"/>
    <property type="evidence" value="ECO:0007669"/>
    <property type="project" value="UniProtKB-ARBA"/>
</dbReference>
<comment type="caution">
    <text evidence="10">The sequence shown here is derived from an EMBL/GenBank/DDBJ whole genome shotgun (WGS) entry which is preliminary data.</text>
</comment>
<dbReference type="PROSITE" id="PS50900">
    <property type="entry name" value="PLAC"/>
    <property type="match status" value="1"/>
</dbReference>
<dbReference type="SMART" id="SM00209">
    <property type="entry name" value="TSP1"/>
    <property type="match status" value="11"/>
</dbReference>
<evidence type="ECO:0000256" key="5">
    <source>
        <dbReference type="ARBA" id="ARBA00023157"/>
    </source>
</evidence>
<dbReference type="Pfam" id="PF19030">
    <property type="entry name" value="TSP1_ADAMTS"/>
    <property type="match status" value="8"/>
</dbReference>
<dbReference type="InterPro" id="IPR003598">
    <property type="entry name" value="Ig_sub2"/>
</dbReference>
<dbReference type="GO" id="GO:0031012">
    <property type="term" value="C:extracellular matrix"/>
    <property type="evidence" value="ECO:0007669"/>
    <property type="project" value="TreeGrafter"/>
</dbReference>
<dbReference type="SMART" id="SM00409">
    <property type="entry name" value="IG"/>
    <property type="match status" value="1"/>
</dbReference>
<evidence type="ECO:0000313" key="11">
    <source>
        <dbReference type="Proteomes" id="UP000218231"/>
    </source>
</evidence>
<dbReference type="Gene3D" id="2.20.100.10">
    <property type="entry name" value="Thrombospondin type-1 (TSP1) repeat"/>
    <property type="match status" value="7"/>
</dbReference>
<reference evidence="10 11" key="1">
    <citation type="journal article" date="2017" name="Curr. Biol.">
        <title>Genome architecture and evolution of a unichromosomal asexual nematode.</title>
        <authorList>
            <person name="Fradin H."/>
            <person name="Zegar C."/>
            <person name="Gutwein M."/>
            <person name="Lucas J."/>
            <person name="Kovtun M."/>
            <person name="Corcoran D."/>
            <person name="Baugh L.R."/>
            <person name="Kiontke K."/>
            <person name="Gunsalus K."/>
            <person name="Fitch D.H."/>
            <person name="Piano F."/>
        </authorList>
    </citation>
    <scope>NUCLEOTIDE SEQUENCE [LARGE SCALE GENOMIC DNA]</scope>
    <source>
        <strain evidence="10">PF1309</strain>
    </source>
</reference>
<dbReference type="Proteomes" id="UP000218231">
    <property type="component" value="Unassembled WGS sequence"/>
</dbReference>
<evidence type="ECO:0000256" key="1">
    <source>
        <dbReference type="ARBA" id="ARBA00004613"/>
    </source>
</evidence>
<dbReference type="STRING" id="2018661.A0A2A2K1U5"/>
<dbReference type="EMBL" id="LIAE01009884">
    <property type="protein sequence ID" value="PAV67769.1"/>
    <property type="molecule type" value="Genomic_DNA"/>
</dbReference>
<protein>
    <recommendedName>
        <fullName evidence="12">Ig-like domain-containing protein</fullName>
    </recommendedName>
</protein>
<dbReference type="SMART" id="SM00408">
    <property type="entry name" value="IGc2"/>
    <property type="match status" value="1"/>
</dbReference>
<dbReference type="SUPFAM" id="SSF48726">
    <property type="entry name" value="Immunoglobulin"/>
    <property type="match status" value="1"/>
</dbReference>
<feature type="domain" description="Ig-like" evidence="8">
    <location>
        <begin position="668"/>
        <end position="763"/>
    </location>
</feature>
<evidence type="ECO:0008006" key="12">
    <source>
        <dbReference type="Google" id="ProtNLM"/>
    </source>
</evidence>
<keyword evidence="2" id="KW-0964">Secreted</keyword>
<dbReference type="InterPro" id="IPR010909">
    <property type="entry name" value="PLAC"/>
</dbReference>
<dbReference type="PRINTS" id="PR01857">
    <property type="entry name" value="ADAMTSFAMILY"/>
</dbReference>
<feature type="disulfide bond" evidence="6">
    <location>
        <begin position="62"/>
        <end position="93"/>
    </location>
</feature>
<feature type="disulfide bond" evidence="6">
    <location>
        <begin position="73"/>
        <end position="78"/>
    </location>
</feature>
<accession>A0A2A2K1U5</accession>
<keyword evidence="11" id="KW-1185">Reference proteome</keyword>
<dbReference type="GO" id="GO:0005576">
    <property type="term" value="C:extracellular region"/>
    <property type="evidence" value="ECO:0007669"/>
    <property type="project" value="UniProtKB-SubCell"/>
</dbReference>
<dbReference type="PROSITE" id="PS50092">
    <property type="entry name" value="TSP1"/>
    <property type="match status" value="7"/>
</dbReference>
<feature type="domain" description="PLAC" evidence="9">
    <location>
        <begin position="1028"/>
        <end position="1065"/>
    </location>
</feature>
<sequence length="1072" mass="119390">MAKRKKSENQLKYEATTYYSNPKIKISTYLNLGTILILLFLPSASTLGWASWSAWSPCSKPCGPGVSHQLRRCLSIRCSGHSVRYKICNLKECSKNSRAARDTTCGGEEIISQQQCEVVCRSRNSGARFLWRKEDGTPCENANNRAVCSRGTCQNVGCDDVVGSSLRFDACGSCGGRGDSCESAQFMWKVSDEFTPCVSSCEEAVQEYREGNKDREMARSVIVCVNAATGRVVPERLCADRKRPKGQTRPCPPLLCPSSWLASDWSDCLPQCGIGIRKRTVYCVQQTNNQTINVPDKFCVNYTKPPSEESCTSNVCGHWEASRWSRCSTSCGQGVKRRSVECIGGTDCEEKNRPVTEAHCYSGTPCPIVRKEVLPLLDTNSVEWGERQYLDGSSYSNPTDNQFKNSPRLVAGEWSECSSTCGPGVAGRKLECVAMHPVTATLHKLPLFECQSQPQPSLFKACEVRACPLHEEAKASGSNDDSPHQWQHGEWTQCSASCLGGKQKASLKCVEVSSGNAVPWSNCNARTRPPEKTRPCNQQACPPVWQTGAYLPCTATCGSGVSIRRVQCVRPVSRNGGADANIILPDSQCSQPKPESKQPCAIQQCPATWVTGEWTECSTSCGSGEQRRSVVCEGRDAKGRAERRNEKECISEKPNQVQMCSLGSCDKPELITNRVFEQNAELKKITLSIGGEATLRQGTSIKIKCPAKKFNKKKIYWTKNGQRIKNDAHIKVSSNGNLRLFHARMEDAGFYECFTDKLQGNMTLRFKYRDESRHGPTALDRDNRVRTEYDRITSEDKPVKQKYTNSTAFMENLLKAKNDDEVAKELEKYREVVRTEWDVGEWSECKQHTCRVSGYEARRVQCSIRVEGRKKVVEEAICEKVAGQRPAETRPCHRVDCPRWEAEEWTECALSKCIKNGVSLQRRNATCRMADGAILDEEKCDITNRPETKKECQNPSCKSEWTTSEWGACSSNCGTGGVQLRLLSCVWSSTGKPAGRSCESQRRPSSARACISDTVLPPCHATALPLMQDASCEDLSRFCDIIKLFHSCDSQEVRQRCCATCRHVEWKTPKDD</sequence>
<dbReference type="SUPFAM" id="SSF82895">
    <property type="entry name" value="TSP-1 type 1 repeat"/>
    <property type="match status" value="8"/>
</dbReference>
<evidence type="ECO:0000256" key="3">
    <source>
        <dbReference type="ARBA" id="ARBA00022729"/>
    </source>
</evidence>
<dbReference type="GO" id="GO:0004222">
    <property type="term" value="F:metalloendopeptidase activity"/>
    <property type="evidence" value="ECO:0007669"/>
    <property type="project" value="TreeGrafter"/>
</dbReference>
<evidence type="ECO:0000313" key="10">
    <source>
        <dbReference type="EMBL" id="PAV67769.1"/>
    </source>
</evidence>
<dbReference type="InterPro" id="IPR007110">
    <property type="entry name" value="Ig-like_dom"/>
</dbReference>
<keyword evidence="3" id="KW-0732">Signal</keyword>
<proteinExistence type="predicted"/>
<dbReference type="Pfam" id="PF13927">
    <property type="entry name" value="Ig_3"/>
    <property type="match status" value="1"/>
</dbReference>
<evidence type="ECO:0000259" key="9">
    <source>
        <dbReference type="PROSITE" id="PS50900"/>
    </source>
</evidence>
<dbReference type="InterPro" id="IPR036383">
    <property type="entry name" value="TSP1_rpt_sf"/>
</dbReference>
<dbReference type="InterPro" id="IPR050439">
    <property type="entry name" value="ADAMTS_ADAMTS-like"/>
</dbReference>
<evidence type="ECO:0000256" key="4">
    <source>
        <dbReference type="ARBA" id="ARBA00022737"/>
    </source>
</evidence>
<evidence type="ECO:0000256" key="6">
    <source>
        <dbReference type="PIRSR" id="PIRSR613273-3"/>
    </source>
</evidence>
<organism evidence="10 11">
    <name type="scientific">Diploscapter pachys</name>
    <dbReference type="NCBI Taxonomy" id="2018661"/>
    <lineage>
        <taxon>Eukaryota</taxon>
        <taxon>Metazoa</taxon>
        <taxon>Ecdysozoa</taxon>
        <taxon>Nematoda</taxon>
        <taxon>Chromadorea</taxon>
        <taxon>Rhabditida</taxon>
        <taxon>Rhabditina</taxon>
        <taxon>Rhabditomorpha</taxon>
        <taxon>Rhabditoidea</taxon>
        <taxon>Rhabditidae</taxon>
        <taxon>Diploscapter</taxon>
    </lineage>
</organism>
<dbReference type="PROSITE" id="PS50835">
    <property type="entry name" value="IG_LIKE"/>
    <property type="match status" value="1"/>
</dbReference>
<dbReference type="FunFam" id="2.20.100.10:FF:000005">
    <property type="entry name" value="ADAM metallopeptidase with thrombospondin type 1 motif 9"/>
    <property type="match status" value="1"/>
</dbReference>
<keyword evidence="5 6" id="KW-1015">Disulfide bond</keyword>
<dbReference type="InterPro" id="IPR003599">
    <property type="entry name" value="Ig_sub"/>
</dbReference>
<evidence type="ECO:0000256" key="2">
    <source>
        <dbReference type="ARBA" id="ARBA00022525"/>
    </source>
</evidence>
<dbReference type="PANTHER" id="PTHR13723">
    <property type="entry name" value="ADAMTS A DISINTEGRIN AND METALLOPROTEASE WITH THROMBOSPONDIN MOTIFS PROTEASE"/>
    <property type="match status" value="1"/>
</dbReference>
<dbReference type="InterPro" id="IPR000884">
    <property type="entry name" value="TSP1_rpt"/>
</dbReference>
<feature type="transmembrane region" description="Helical" evidence="7">
    <location>
        <begin position="29"/>
        <end position="52"/>
    </location>
</feature>
<name>A0A2A2K1U5_9BILA</name>
<keyword evidence="7" id="KW-0812">Transmembrane</keyword>
<dbReference type="PANTHER" id="PTHR13723:SF305">
    <property type="entry name" value="PROTEIN MADD-4"/>
    <property type="match status" value="1"/>
</dbReference>
<dbReference type="Pfam" id="PF00090">
    <property type="entry name" value="TSP_1"/>
    <property type="match status" value="1"/>
</dbReference>
<dbReference type="GO" id="GO:0030198">
    <property type="term" value="P:extracellular matrix organization"/>
    <property type="evidence" value="ECO:0007669"/>
    <property type="project" value="InterPro"/>
</dbReference>
<dbReference type="OrthoDB" id="5948003at2759"/>
<evidence type="ECO:0000259" key="8">
    <source>
        <dbReference type="PROSITE" id="PS50835"/>
    </source>
</evidence>
<evidence type="ECO:0000256" key="7">
    <source>
        <dbReference type="SAM" id="Phobius"/>
    </source>
</evidence>
<dbReference type="InterPro" id="IPR013783">
    <property type="entry name" value="Ig-like_fold"/>
</dbReference>
<keyword evidence="7" id="KW-1133">Transmembrane helix</keyword>
<gene>
    <name evidence="10" type="ORF">WR25_04264</name>
</gene>
<comment type="subcellular location">
    <subcellularLocation>
        <location evidence="1">Secreted</location>
    </subcellularLocation>
</comment>
<keyword evidence="7" id="KW-0472">Membrane</keyword>
<dbReference type="InterPro" id="IPR036179">
    <property type="entry name" value="Ig-like_dom_sf"/>
</dbReference>
<dbReference type="GO" id="GO:0006508">
    <property type="term" value="P:proteolysis"/>
    <property type="evidence" value="ECO:0007669"/>
    <property type="project" value="TreeGrafter"/>
</dbReference>
<dbReference type="Gene3D" id="2.60.40.10">
    <property type="entry name" value="Immunoglobulins"/>
    <property type="match status" value="1"/>
</dbReference>
<keyword evidence="4" id="KW-0677">Repeat</keyword>